<feature type="region of interest" description="Disordered" evidence="1">
    <location>
        <begin position="319"/>
        <end position="358"/>
    </location>
</feature>
<feature type="compositionally biased region" description="Basic and acidic residues" evidence="1">
    <location>
        <begin position="378"/>
        <end position="393"/>
    </location>
</feature>
<feature type="compositionally biased region" description="Acidic residues" evidence="1">
    <location>
        <begin position="81"/>
        <end position="94"/>
    </location>
</feature>
<organism evidence="2 3">
    <name type="scientific">Dichomitus squalens (strain LYAD-421)</name>
    <name type="common">Western red white-rot fungus</name>
    <dbReference type="NCBI Taxonomy" id="732165"/>
    <lineage>
        <taxon>Eukaryota</taxon>
        <taxon>Fungi</taxon>
        <taxon>Dikarya</taxon>
        <taxon>Basidiomycota</taxon>
        <taxon>Agaricomycotina</taxon>
        <taxon>Agaricomycetes</taxon>
        <taxon>Polyporales</taxon>
        <taxon>Polyporaceae</taxon>
        <taxon>Dichomitus</taxon>
    </lineage>
</organism>
<dbReference type="Proteomes" id="UP000053319">
    <property type="component" value="Unassembled WGS sequence"/>
</dbReference>
<dbReference type="OrthoDB" id="10457210at2759"/>
<evidence type="ECO:0000256" key="1">
    <source>
        <dbReference type="SAM" id="MobiDB-lite"/>
    </source>
</evidence>
<dbReference type="KEGG" id="dsq:DICSQDRAFT_169728"/>
<dbReference type="AlphaFoldDB" id="R7T2M4"/>
<feature type="region of interest" description="Disordered" evidence="1">
    <location>
        <begin position="434"/>
        <end position="504"/>
    </location>
</feature>
<dbReference type="HOGENOM" id="CLU_490031_0_0_1"/>
<dbReference type="EMBL" id="JH719408">
    <property type="protein sequence ID" value="EJF61712.1"/>
    <property type="molecule type" value="Genomic_DNA"/>
</dbReference>
<sequence length="556" mass="60277">MPRRKKAYLAAAAARALAGRMKAREAAQMDASAPQTDMEPPPQDTTAPQSLQELPPDDPSEALHNPIAEDPLPGGGCAEDPGVDDSDEESVEELEGDELLKNLEMVTRSAYNELMRLKSKQQWEKGERELKGVHTGRAARTLYNHQVRVRAKDTTDTVIRNSYEAEKFRSVFKRERSSTEEVLPSSPKKHARLAAAAALQASDTVFARTQIPPKMASMARKIWTFSPPEVSKASMLEREDLPAGVREAVARAIADARCESDAVFLAQLSVRQVHDELVGALGGTASFRDVRHALLASDSRGPGRLQPGEVSVQMEDMLGDDGARLGGESKAERNTEDGREKELGAPLRNPYPGPHRGLDRVELRLGHRGAVERNVSAAERDKGGGDTVQRDKGGGGAVGRGREVRRGAPVHDNASGLQGGMDRIELYLEHHGAVQRGREDGAPVQRGKEAAGRDKEAAGCDKEAAGRDKEAAGQDKEDGGAVERGREDGRRVPLDDGDLEYDGYLSDMSEDVEDLLPEGTREKQDTWYEHEHGTPATPTVPSAPVLLSQPTSCATR</sequence>
<feature type="compositionally biased region" description="Basic and acidic residues" evidence="1">
    <location>
        <begin position="434"/>
        <end position="494"/>
    </location>
</feature>
<name>R7T2M4_DICSQ</name>
<feature type="compositionally biased region" description="Basic and acidic residues" evidence="1">
    <location>
        <begin position="321"/>
        <end position="343"/>
    </location>
</feature>
<feature type="compositionally biased region" description="Low complexity" evidence="1">
    <location>
        <begin position="534"/>
        <end position="545"/>
    </location>
</feature>
<reference evidence="2 3" key="1">
    <citation type="journal article" date="2012" name="Science">
        <title>The Paleozoic origin of enzymatic lignin decomposition reconstructed from 31 fungal genomes.</title>
        <authorList>
            <person name="Floudas D."/>
            <person name="Binder M."/>
            <person name="Riley R."/>
            <person name="Barry K."/>
            <person name="Blanchette R.A."/>
            <person name="Henrissat B."/>
            <person name="Martinez A.T."/>
            <person name="Otillar R."/>
            <person name="Spatafora J.W."/>
            <person name="Yadav J.S."/>
            <person name="Aerts A."/>
            <person name="Benoit I."/>
            <person name="Boyd A."/>
            <person name="Carlson A."/>
            <person name="Copeland A."/>
            <person name="Coutinho P.M."/>
            <person name="de Vries R.P."/>
            <person name="Ferreira P."/>
            <person name="Findley K."/>
            <person name="Foster B."/>
            <person name="Gaskell J."/>
            <person name="Glotzer D."/>
            <person name="Gorecki P."/>
            <person name="Heitman J."/>
            <person name="Hesse C."/>
            <person name="Hori C."/>
            <person name="Igarashi K."/>
            <person name="Jurgens J.A."/>
            <person name="Kallen N."/>
            <person name="Kersten P."/>
            <person name="Kohler A."/>
            <person name="Kuees U."/>
            <person name="Kumar T.K.A."/>
            <person name="Kuo A."/>
            <person name="LaButti K."/>
            <person name="Larrondo L.F."/>
            <person name="Lindquist E."/>
            <person name="Ling A."/>
            <person name="Lombard V."/>
            <person name="Lucas S."/>
            <person name="Lundell T."/>
            <person name="Martin R."/>
            <person name="McLaughlin D.J."/>
            <person name="Morgenstern I."/>
            <person name="Morin E."/>
            <person name="Murat C."/>
            <person name="Nagy L.G."/>
            <person name="Nolan M."/>
            <person name="Ohm R.A."/>
            <person name="Patyshakuliyeva A."/>
            <person name="Rokas A."/>
            <person name="Ruiz-Duenas F.J."/>
            <person name="Sabat G."/>
            <person name="Salamov A."/>
            <person name="Samejima M."/>
            <person name="Schmutz J."/>
            <person name="Slot J.C."/>
            <person name="St John F."/>
            <person name="Stenlid J."/>
            <person name="Sun H."/>
            <person name="Sun S."/>
            <person name="Syed K."/>
            <person name="Tsang A."/>
            <person name="Wiebenga A."/>
            <person name="Young D."/>
            <person name="Pisabarro A."/>
            <person name="Eastwood D.C."/>
            <person name="Martin F."/>
            <person name="Cullen D."/>
            <person name="Grigoriev I.V."/>
            <person name="Hibbett D.S."/>
        </authorList>
    </citation>
    <scope>NUCLEOTIDE SEQUENCE [LARGE SCALE GENOMIC DNA]</scope>
    <source>
        <strain evidence="2 3">LYAD-421 SS1</strain>
    </source>
</reference>
<feature type="region of interest" description="Disordered" evidence="1">
    <location>
        <begin position="517"/>
        <end position="556"/>
    </location>
</feature>
<feature type="region of interest" description="Disordered" evidence="1">
    <location>
        <begin position="17"/>
        <end position="94"/>
    </location>
</feature>
<proteinExistence type="predicted"/>
<gene>
    <name evidence="2" type="ORF">DICSQDRAFT_169728</name>
</gene>
<accession>R7T2M4</accession>
<dbReference type="GeneID" id="18839018"/>
<feature type="compositionally biased region" description="Basic and acidic residues" evidence="1">
    <location>
        <begin position="519"/>
        <end position="533"/>
    </location>
</feature>
<protein>
    <submittedName>
        <fullName evidence="2">Uncharacterized protein</fullName>
    </submittedName>
</protein>
<dbReference type="RefSeq" id="XP_007365413.1">
    <property type="nucleotide sequence ID" value="XM_007365351.1"/>
</dbReference>
<evidence type="ECO:0000313" key="3">
    <source>
        <dbReference type="Proteomes" id="UP000053319"/>
    </source>
</evidence>
<evidence type="ECO:0000313" key="2">
    <source>
        <dbReference type="EMBL" id="EJF61712.1"/>
    </source>
</evidence>
<feature type="region of interest" description="Disordered" evidence="1">
    <location>
        <begin position="372"/>
        <end position="417"/>
    </location>
</feature>